<dbReference type="GO" id="GO:0003824">
    <property type="term" value="F:catalytic activity"/>
    <property type="evidence" value="ECO:0007669"/>
    <property type="project" value="InterPro"/>
</dbReference>
<feature type="domain" description="Endonuclease/exonuclease/phosphatase" evidence="1">
    <location>
        <begin position="4"/>
        <end position="216"/>
    </location>
</feature>
<gene>
    <name evidence="2" type="ORF">MGEO_17045</name>
</gene>
<evidence type="ECO:0000313" key="2">
    <source>
        <dbReference type="EMBL" id="OSQ46805.1"/>
    </source>
</evidence>
<dbReference type="InterPro" id="IPR051916">
    <property type="entry name" value="GPI-anchor_lipid_remodeler"/>
</dbReference>
<name>A0A1X4NHG4_9RHOB</name>
<dbReference type="PANTHER" id="PTHR14859">
    <property type="entry name" value="CALCOFLUOR WHITE HYPERSENSITIVE PROTEIN PRECURSOR"/>
    <property type="match status" value="1"/>
</dbReference>
<protein>
    <recommendedName>
        <fullName evidence="1">Endonuclease/exonuclease/phosphatase domain-containing protein</fullName>
    </recommendedName>
</protein>
<dbReference type="RefSeq" id="WP_085640625.1">
    <property type="nucleotide sequence ID" value="NZ_JFKC01000022.1"/>
</dbReference>
<dbReference type="OrthoDB" id="9813425at2"/>
<keyword evidence="3" id="KW-1185">Reference proteome</keyword>
<dbReference type="EMBL" id="JFKC01000022">
    <property type="protein sequence ID" value="OSQ46805.1"/>
    <property type="molecule type" value="Genomic_DNA"/>
</dbReference>
<proteinExistence type="predicted"/>
<dbReference type="GO" id="GO:0016020">
    <property type="term" value="C:membrane"/>
    <property type="evidence" value="ECO:0007669"/>
    <property type="project" value="GOC"/>
</dbReference>
<dbReference type="Proteomes" id="UP000193926">
    <property type="component" value="Unassembled WGS sequence"/>
</dbReference>
<dbReference type="PANTHER" id="PTHR14859:SF15">
    <property type="entry name" value="ENDONUCLEASE_EXONUCLEASE_PHOSPHATASE DOMAIN-CONTAINING PROTEIN"/>
    <property type="match status" value="1"/>
</dbReference>
<dbReference type="GO" id="GO:0006506">
    <property type="term" value="P:GPI anchor biosynthetic process"/>
    <property type="evidence" value="ECO:0007669"/>
    <property type="project" value="TreeGrafter"/>
</dbReference>
<organism evidence="2 3">
    <name type="scientific">Marivita geojedonensis</name>
    <dbReference type="NCBI Taxonomy" id="1123756"/>
    <lineage>
        <taxon>Bacteria</taxon>
        <taxon>Pseudomonadati</taxon>
        <taxon>Pseudomonadota</taxon>
        <taxon>Alphaproteobacteria</taxon>
        <taxon>Rhodobacterales</taxon>
        <taxon>Roseobacteraceae</taxon>
        <taxon>Marivita</taxon>
    </lineage>
</organism>
<dbReference type="STRING" id="1123756.MGEO_17045"/>
<evidence type="ECO:0000313" key="3">
    <source>
        <dbReference type="Proteomes" id="UP000193926"/>
    </source>
</evidence>
<dbReference type="SUPFAM" id="SSF56219">
    <property type="entry name" value="DNase I-like"/>
    <property type="match status" value="1"/>
</dbReference>
<evidence type="ECO:0000259" key="1">
    <source>
        <dbReference type="Pfam" id="PF03372"/>
    </source>
</evidence>
<sequence length="225" mass="24631">MRIASYNIRKAVGLDWRRDPQRIIRVLADLDADVVALQEADKRLGARAAVLPEDALFDHTGLRVLNVTDGPSSGWHGNALLVREGWQVGATERLSLPGIEPRGALIADLEGPGARLTLVGTHLGLRRGCRQLQLAHLLDELDARTGRAVIAGDFNEWSPRIGFDILEHAFDVISPGRSFHASRPIAPLDRFAVGRDLRVSGVGVLTEGEARRASDHLPVWMDLDI</sequence>
<comment type="caution">
    <text evidence="2">The sequence shown here is derived from an EMBL/GenBank/DDBJ whole genome shotgun (WGS) entry which is preliminary data.</text>
</comment>
<dbReference type="AlphaFoldDB" id="A0A1X4NHG4"/>
<accession>A0A1X4NHG4</accession>
<dbReference type="InterPro" id="IPR005135">
    <property type="entry name" value="Endo/exonuclease/phosphatase"/>
</dbReference>
<reference evidence="2 3" key="1">
    <citation type="submission" date="2014-03" db="EMBL/GenBank/DDBJ databases">
        <title>The draft genome sequence of Marivita geojedonensis KCTC 23882.</title>
        <authorList>
            <person name="Lai Q."/>
            <person name="Shao Z."/>
        </authorList>
    </citation>
    <scope>NUCLEOTIDE SEQUENCE [LARGE SCALE GENOMIC DNA]</scope>
    <source>
        <strain evidence="2 3">DPG-138</strain>
    </source>
</reference>
<dbReference type="Pfam" id="PF03372">
    <property type="entry name" value="Exo_endo_phos"/>
    <property type="match status" value="1"/>
</dbReference>
<dbReference type="Gene3D" id="3.60.10.10">
    <property type="entry name" value="Endonuclease/exonuclease/phosphatase"/>
    <property type="match status" value="1"/>
</dbReference>
<dbReference type="InterPro" id="IPR036691">
    <property type="entry name" value="Endo/exonu/phosph_ase_sf"/>
</dbReference>